<evidence type="ECO:0000256" key="1">
    <source>
        <dbReference type="ARBA" id="ARBA00008945"/>
    </source>
</evidence>
<sequence length="495" mass="54214">MSIARPARSLVGRCLANGRAAAPVVSCQQFHSSAPNSKGKYRFQNVSAEQLGLTDAKKMAKFQKEKFPEYTKAELTQLAAKYTPEQLEAIKAAEAAIDTQDIIVQGRLRDDAYRPEYLDDYAKLDPRFDVKPEVVSKPREPEYLDESAWVDQYAAKLVSATEKSTNTQLTRAMARALRRVKASAGEEMIDLTVEELDDLEQDPDALARYLAEAEIPDKKLDPKAASEASFLTRAQALKLEDAINAEWEKELDSISKMEGTADIAPSTVSLLEGTSMDNTDGASALAPELGKIPGVVGHYKSADAADNGADQMKYKEVQRLTGLSYDEIISLYRKVLVVRFVTNQTRLGKVRSTAAVAIAGNGNGRLGLGFAKSTESGIAASTAELLAIRNMKPIRRYEDRTIYGNVKAKISGTVVELFSRPPGFGLRVPHRLFEMCRAAGIHDIAARIPRSKSPLNTVKATYEALMNQPDPEQIAIGRGKKLVDARKVYYGGAVH</sequence>
<feature type="domain" description="S5 DRBM" evidence="6">
    <location>
        <begin position="331"/>
        <end position="394"/>
    </location>
</feature>
<evidence type="ECO:0000256" key="4">
    <source>
        <dbReference type="PROSITE-ProRule" id="PRU00268"/>
    </source>
</evidence>
<dbReference type="GO" id="GO:0003723">
    <property type="term" value="F:RNA binding"/>
    <property type="evidence" value="ECO:0007669"/>
    <property type="project" value="InterPro"/>
</dbReference>
<dbReference type="InterPro" id="IPR005324">
    <property type="entry name" value="Ribosomal_uS5_C"/>
</dbReference>
<dbReference type="STRING" id="1531966.A0A0A1T7X1"/>
<dbReference type="SUPFAM" id="SSF54768">
    <property type="entry name" value="dsRNA-binding domain-like"/>
    <property type="match status" value="1"/>
</dbReference>
<dbReference type="Pfam" id="PF00333">
    <property type="entry name" value="Ribosomal_S5"/>
    <property type="match status" value="1"/>
</dbReference>
<dbReference type="Proteomes" id="UP000039046">
    <property type="component" value="Unassembled WGS sequence"/>
</dbReference>
<evidence type="ECO:0000313" key="8">
    <source>
        <dbReference type="Proteomes" id="UP000039046"/>
    </source>
</evidence>
<evidence type="ECO:0000256" key="5">
    <source>
        <dbReference type="RuleBase" id="RU003823"/>
    </source>
</evidence>
<dbReference type="InterPro" id="IPR014721">
    <property type="entry name" value="Ribsml_uS5_D2-typ_fold_subgr"/>
</dbReference>
<dbReference type="Gene3D" id="3.30.160.20">
    <property type="match status" value="1"/>
</dbReference>
<keyword evidence="8" id="KW-1185">Reference proteome</keyword>
<dbReference type="OrthoDB" id="309483at2759"/>
<dbReference type="Pfam" id="PF03719">
    <property type="entry name" value="Ribosomal_S5_C"/>
    <property type="match status" value="1"/>
</dbReference>
<dbReference type="InterPro" id="IPR013810">
    <property type="entry name" value="Ribosomal_uS5_N"/>
</dbReference>
<reference evidence="7 8" key="1">
    <citation type="journal article" date="2015" name="Genome Announc.">
        <title>Draft Genome Sequence and Gene Annotation of the Entomopathogenic Fungus Verticillium hemipterigenum.</title>
        <authorList>
            <person name="Horn F."/>
            <person name="Habel A."/>
            <person name="Scharf D.H."/>
            <person name="Dworschak J."/>
            <person name="Brakhage A.A."/>
            <person name="Guthke R."/>
            <person name="Hertweck C."/>
            <person name="Linde J."/>
        </authorList>
    </citation>
    <scope>NUCLEOTIDE SEQUENCE [LARGE SCALE GENOMIC DNA]</scope>
</reference>
<gene>
    <name evidence="7" type="ORF">VHEMI02336</name>
</gene>
<dbReference type="GO" id="GO:0005840">
    <property type="term" value="C:ribosome"/>
    <property type="evidence" value="ECO:0007669"/>
    <property type="project" value="UniProtKB-KW"/>
</dbReference>
<evidence type="ECO:0000256" key="2">
    <source>
        <dbReference type="ARBA" id="ARBA00022980"/>
    </source>
</evidence>
<dbReference type="HOGENOM" id="CLU_037994_1_0_1"/>
<organism evidence="7 8">
    <name type="scientific">[Torrubiella] hemipterigena</name>
    <dbReference type="NCBI Taxonomy" id="1531966"/>
    <lineage>
        <taxon>Eukaryota</taxon>
        <taxon>Fungi</taxon>
        <taxon>Dikarya</taxon>
        <taxon>Ascomycota</taxon>
        <taxon>Pezizomycotina</taxon>
        <taxon>Sordariomycetes</taxon>
        <taxon>Hypocreomycetidae</taxon>
        <taxon>Hypocreales</taxon>
        <taxon>Clavicipitaceae</taxon>
        <taxon>Clavicipitaceae incertae sedis</taxon>
        <taxon>'Torrubiella' clade</taxon>
    </lineage>
</organism>
<proteinExistence type="inferred from homology"/>
<dbReference type="InterPro" id="IPR000851">
    <property type="entry name" value="Ribosomal_uS5"/>
</dbReference>
<keyword evidence="3 4" id="KW-0687">Ribonucleoprotein</keyword>
<accession>A0A0A1T7X1</accession>
<dbReference type="PANTHER" id="PTHR48277:SF1">
    <property type="entry name" value="MITOCHONDRIAL RIBOSOMAL PROTEIN S5"/>
    <property type="match status" value="1"/>
</dbReference>
<dbReference type="InterPro" id="IPR020568">
    <property type="entry name" value="Ribosomal_Su5_D2-typ_SF"/>
</dbReference>
<protein>
    <recommendedName>
        <fullName evidence="6">S5 DRBM domain-containing protein</fullName>
    </recommendedName>
</protein>
<dbReference type="PROSITE" id="PS50881">
    <property type="entry name" value="S5_DSRBD"/>
    <property type="match status" value="1"/>
</dbReference>
<dbReference type="AlphaFoldDB" id="A0A0A1T7X1"/>
<dbReference type="GO" id="GO:0006412">
    <property type="term" value="P:translation"/>
    <property type="evidence" value="ECO:0007669"/>
    <property type="project" value="InterPro"/>
</dbReference>
<keyword evidence="2 4" id="KW-0689">Ribosomal protein</keyword>
<dbReference type="PANTHER" id="PTHR48277">
    <property type="entry name" value="MITOCHONDRIAL RIBOSOMAL PROTEIN S5"/>
    <property type="match status" value="1"/>
</dbReference>
<dbReference type="GO" id="GO:0003735">
    <property type="term" value="F:structural constituent of ribosome"/>
    <property type="evidence" value="ECO:0007669"/>
    <property type="project" value="UniProtKB-UniRule"/>
</dbReference>
<evidence type="ECO:0000313" key="7">
    <source>
        <dbReference type="EMBL" id="CEJ82260.1"/>
    </source>
</evidence>
<evidence type="ECO:0000256" key="3">
    <source>
        <dbReference type="ARBA" id="ARBA00023274"/>
    </source>
</evidence>
<dbReference type="FunFam" id="3.30.230.10:FF:000041">
    <property type="entry name" value="37S ribosomal protein S5"/>
    <property type="match status" value="1"/>
</dbReference>
<dbReference type="Gene3D" id="3.30.230.10">
    <property type="match status" value="1"/>
</dbReference>
<dbReference type="SUPFAM" id="SSF54211">
    <property type="entry name" value="Ribosomal protein S5 domain 2-like"/>
    <property type="match status" value="1"/>
</dbReference>
<name>A0A0A1T7X1_9HYPO</name>
<comment type="similarity">
    <text evidence="1 5">Belongs to the universal ribosomal protein uS5 family.</text>
</comment>
<dbReference type="EMBL" id="CDHN01000001">
    <property type="protein sequence ID" value="CEJ82260.1"/>
    <property type="molecule type" value="Genomic_DNA"/>
</dbReference>
<dbReference type="GO" id="GO:1990904">
    <property type="term" value="C:ribonucleoprotein complex"/>
    <property type="evidence" value="ECO:0007669"/>
    <property type="project" value="UniProtKB-UniRule"/>
</dbReference>
<evidence type="ECO:0000259" key="6">
    <source>
        <dbReference type="PROSITE" id="PS50881"/>
    </source>
</evidence>